<dbReference type="Pfam" id="PF23206">
    <property type="entry name" value="PCDH15_12th"/>
    <property type="match status" value="1"/>
</dbReference>
<keyword evidence="5" id="KW-0732">Signal</keyword>
<evidence type="ECO:0000256" key="7">
    <source>
        <dbReference type="ARBA" id="ARBA00022837"/>
    </source>
</evidence>
<keyword evidence="17" id="KW-1185">Reference proteome</keyword>
<dbReference type="InterPro" id="IPR015919">
    <property type="entry name" value="Cadherin-like_sf"/>
</dbReference>
<keyword evidence="8" id="KW-0130">Cell adhesion</keyword>
<organism evidence="16 17">
    <name type="scientific">Scomber scombrus</name>
    <name type="common">Atlantic mackerel</name>
    <name type="synonym">Scomber vernalis</name>
    <dbReference type="NCBI Taxonomy" id="13677"/>
    <lineage>
        <taxon>Eukaryota</taxon>
        <taxon>Metazoa</taxon>
        <taxon>Chordata</taxon>
        <taxon>Craniata</taxon>
        <taxon>Vertebrata</taxon>
        <taxon>Euteleostomi</taxon>
        <taxon>Actinopterygii</taxon>
        <taxon>Neopterygii</taxon>
        <taxon>Teleostei</taxon>
        <taxon>Neoteleostei</taxon>
        <taxon>Acanthomorphata</taxon>
        <taxon>Pelagiaria</taxon>
        <taxon>Scombriformes</taxon>
        <taxon>Scombridae</taxon>
        <taxon>Scomber</taxon>
    </lineage>
</organism>
<evidence type="ECO:0000256" key="12">
    <source>
        <dbReference type="PROSITE-ProRule" id="PRU00043"/>
    </source>
</evidence>
<evidence type="ECO:0000256" key="5">
    <source>
        <dbReference type="ARBA" id="ARBA00022729"/>
    </source>
</evidence>
<evidence type="ECO:0000256" key="6">
    <source>
        <dbReference type="ARBA" id="ARBA00022737"/>
    </source>
</evidence>
<feature type="domain" description="Cadherin" evidence="15">
    <location>
        <begin position="628"/>
        <end position="747"/>
    </location>
</feature>
<comment type="subcellular location">
    <subcellularLocation>
        <location evidence="1">Cell membrane</location>
        <topology evidence="1">Single-pass type I membrane protein</topology>
    </subcellularLocation>
</comment>
<dbReference type="SMART" id="SM00112">
    <property type="entry name" value="CA"/>
    <property type="match status" value="7"/>
</dbReference>
<dbReference type="GO" id="GO:0009653">
    <property type="term" value="P:anatomical structure morphogenesis"/>
    <property type="evidence" value="ECO:0007669"/>
    <property type="project" value="UniProtKB-ARBA"/>
</dbReference>
<accession>A0AAV1Q4N4</accession>
<evidence type="ECO:0000259" key="15">
    <source>
        <dbReference type="PROSITE" id="PS50268"/>
    </source>
</evidence>
<evidence type="ECO:0000256" key="4">
    <source>
        <dbReference type="ARBA" id="ARBA00022723"/>
    </source>
</evidence>
<keyword evidence="11" id="KW-0325">Glycoprotein</keyword>
<feature type="compositionally biased region" description="Basic and acidic residues" evidence="13">
    <location>
        <begin position="1239"/>
        <end position="1254"/>
    </location>
</feature>
<dbReference type="FunFam" id="2.60.40.60:FF:000050">
    <property type="entry name" value="protocadherin-15 isoform X1"/>
    <property type="match status" value="1"/>
</dbReference>
<dbReference type="GO" id="GO:0045296">
    <property type="term" value="F:cadherin binding"/>
    <property type="evidence" value="ECO:0007669"/>
    <property type="project" value="TreeGrafter"/>
</dbReference>
<keyword evidence="6" id="KW-0677">Repeat</keyword>
<dbReference type="GO" id="GO:0016477">
    <property type="term" value="P:cell migration"/>
    <property type="evidence" value="ECO:0007669"/>
    <property type="project" value="TreeGrafter"/>
</dbReference>
<evidence type="ECO:0000313" key="17">
    <source>
        <dbReference type="Proteomes" id="UP001314229"/>
    </source>
</evidence>
<feature type="domain" description="Cadherin" evidence="15">
    <location>
        <begin position="96"/>
        <end position="196"/>
    </location>
</feature>
<dbReference type="InterPro" id="IPR020894">
    <property type="entry name" value="Cadherin_CS"/>
</dbReference>
<dbReference type="InterPro" id="IPR056989">
    <property type="entry name" value="PCDH15_12th_dom"/>
</dbReference>
<evidence type="ECO:0000256" key="10">
    <source>
        <dbReference type="ARBA" id="ARBA00023136"/>
    </source>
</evidence>
<dbReference type="FunFam" id="2.60.40.60:FF:000123">
    <property type="entry name" value="Protocadherin beta 4"/>
    <property type="match status" value="1"/>
</dbReference>
<sequence length="1274" mass="139835">MMPGETVLQVSAVDFDAGPNGQVTYRILAGDQGHFLIGNSTGVITVAPGVELTVGRRYALTVEAIDNGPEPNRRSSITTVYIEVLPPNNQSPPRFPRQQYNLEISEAMRTGATLLNLQAVDREGDPITYKIHSGDPHEHFALQLTSGYLVLNKSLDRESLDYYTLVVTASDGHGHGTSTATVNIVVTDVNDNDPLFDYSLPVNLTVTEEQDHAYVGQVKATDPDLGESGQVHYRLINHQKLFSINATGAIRTSVPLDREVKGHYFLIVEAWDGAVDPRRSRLTLSVTVLDVDDNSPVFTQQTYSVNLPENSPKNTVILQLKAIDADLGSNLTYRIRADGLDQEIGQLFHIDPVTGELSVLKVLDYEALTDSKATYTFTVEAFDTKGTMPPGLASVTVRIMDMNDFSPVFSQSVYRGMVAPNAVKGTIVTTVKANDSDPMGTPAGLVRYKVDQEAYPYSSSIFGVEKQTGHVVTRVNLNEEPNLKFSLVVVAYDDGEPVKKSTTLVEITVLQPSVIPVFTQEEYRFPPVSEEAAIGTPVGVIMAAAVNQTIVYSIVEGNEGGMFTLNETTGVISSAKPLDYEANSSYVLKVEADSMRVVSSNLRAPSKTNTAKVVIDIQDENDHPPVFSRSLYIGGVAEDAKTFTSVLQVQALDRDTGNYSSMIYRLIIPPPAGKDSKESKAGFVIEPYSGVVKTAIMYRNMRRSYFKFEVVATDNYGQGHSSKAEIVVSVVNQLDMQVVVSNVPPTYVEKNKDKLLSVLERYVQEQIPGAKVVVETIGPHRHGDGMEQEDYTKSDLMIYAIDPLTNRAVSRQELYKFLDGKLLDINKEFQPLLPPGGRILEIRTPEVVTGVKKAVQAVGYTEGALLALAVIIIICCVPAILIVIITYRQRQAECAKTARIQMALPTGKPGGGTANNLYEELGDNAMRGYGQHETQQLLRPSLLRPEELSMESGIDPGQDYYTQDYYNYDHGYDLPQYGSRRKLISPTGLYDEYGEVVVDDDGSYYYSPQESEGEHGSKKRRIKLVVDREYETSSTGEDSMPETQRSRLSSTLNSHANINGSIYVAQNGSIIRTRRSVTATGPTHTHTTTNNNLKLNSPVFSSRLAKHFKKLDKMAATLEERIPLNNPRTTADGGCNTLRTFQSSGIATSATVTSSLSNNDNNKTLNVFNTRQSSVSLGSTSTSNTGPESVASKSNLLKAAQDGTEQPQSTAEIDELKEGERESKIDGSNNDKDDDDDGLVMREPLECPSDKTQSDEEELWMGPWNSLHIPMTKL</sequence>
<evidence type="ECO:0000256" key="13">
    <source>
        <dbReference type="SAM" id="MobiDB-lite"/>
    </source>
</evidence>
<feature type="compositionally biased region" description="Polar residues" evidence="13">
    <location>
        <begin position="1032"/>
        <end position="1050"/>
    </location>
</feature>
<keyword evidence="2" id="KW-1003">Cell membrane</keyword>
<evidence type="ECO:0000256" key="3">
    <source>
        <dbReference type="ARBA" id="ARBA00022692"/>
    </source>
</evidence>
<dbReference type="InterPro" id="IPR002126">
    <property type="entry name" value="Cadherin-like_dom"/>
</dbReference>
<dbReference type="Pfam" id="PF00028">
    <property type="entry name" value="Cadherin"/>
    <property type="match status" value="7"/>
</dbReference>
<dbReference type="EMBL" id="CAWUFR010000580">
    <property type="protein sequence ID" value="CAK6979422.1"/>
    <property type="molecule type" value="Genomic_DNA"/>
</dbReference>
<dbReference type="PANTHER" id="PTHR24027">
    <property type="entry name" value="CADHERIN-23"/>
    <property type="match status" value="1"/>
</dbReference>
<keyword evidence="7 12" id="KW-0106">Calcium</keyword>
<dbReference type="FunFam" id="2.60.40.60:FF:000070">
    <property type="entry name" value="protocadherin-15 isoform X1"/>
    <property type="match status" value="1"/>
</dbReference>
<dbReference type="Gene3D" id="2.60.40.60">
    <property type="entry name" value="Cadherins"/>
    <property type="match status" value="7"/>
</dbReference>
<dbReference type="CDD" id="cd11304">
    <property type="entry name" value="Cadherin_repeat"/>
    <property type="match status" value="7"/>
</dbReference>
<evidence type="ECO:0000256" key="11">
    <source>
        <dbReference type="ARBA" id="ARBA00023180"/>
    </source>
</evidence>
<feature type="region of interest" description="Disordered" evidence="13">
    <location>
        <begin position="1028"/>
        <end position="1050"/>
    </location>
</feature>
<feature type="domain" description="Cadherin" evidence="15">
    <location>
        <begin position="528"/>
        <end position="627"/>
    </location>
</feature>
<feature type="domain" description="Cadherin" evidence="15">
    <location>
        <begin position="410"/>
        <end position="518"/>
    </location>
</feature>
<feature type="domain" description="Cadherin" evidence="15">
    <location>
        <begin position="3"/>
        <end position="95"/>
    </location>
</feature>
<evidence type="ECO:0000256" key="14">
    <source>
        <dbReference type="SAM" id="Phobius"/>
    </source>
</evidence>
<name>A0AAV1Q4N4_SCOSC</name>
<evidence type="ECO:0000256" key="1">
    <source>
        <dbReference type="ARBA" id="ARBA00004251"/>
    </source>
</evidence>
<dbReference type="InterPro" id="IPR039808">
    <property type="entry name" value="Cadherin"/>
</dbReference>
<dbReference type="GO" id="GO:0005509">
    <property type="term" value="F:calcium ion binding"/>
    <property type="evidence" value="ECO:0007669"/>
    <property type="project" value="UniProtKB-UniRule"/>
</dbReference>
<gene>
    <name evidence="16" type="ORF">FSCOSCO3_A016755</name>
</gene>
<keyword evidence="9 14" id="KW-1133">Transmembrane helix</keyword>
<dbReference type="PROSITE" id="PS50268">
    <property type="entry name" value="CADHERIN_2"/>
    <property type="match status" value="7"/>
</dbReference>
<feature type="domain" description="Cadherin" evidence="15">
    <location>
        <begin position="299"/>
        <end position="409"/>
    </location>
</feature>
<protein>
    <submittedName>
        <fullName evidence="16">LOW QUALITY PROTEIN: protocadherin-15-like</fullName>
    </submittedName>
</protein>
<dbReference type="GO" id="GO:0007156">
    <property type="term" value="P:homophilic cell adhesion via plasma membrane adhesion molecules"/>
    <property type="evidence" value="ECO:0007669"/>
    <property type="project" value="InterPro"/>
</dbReference>
<dbReference type="GO" id="GO:0016342">
    <property type="term" value="C:catenin complex"/>
    <property type="evidence" value="ECO:0007669"/>
    <property type="project" value="TreeGrafter"/>
</dbReference>
<dbReference type="PROSITE" id="PS00232">
    <property type="entry name" value="CADHERIN_1"/>
    <property type="match status" value="2"/>
</dbReference>
<dbReference type="SUPFAM" id="SSF49313">
    <property type="entry name" value="Cadherin-like"/>
    <property type="match status" value="7"/>
</dbReference>
<evidence type="ECO:0000256" key="8">
    <source>
        <dbReference type="ARBA" id="ARBA00022889"/>
    </source>
</evidence>
<keyword evidence="10 14" id="KW-0472">Membrane</keyword>
<dbReference type="FunFam" id="2.60.40.60:FF:000055">
    <property type="entry name" value="protocadherin-15 isoform X1"/>
    <property type="match status" value="1"/>
</dbReference>
<dbReference type="GO" id="GO:0008013">
    <property type="term" value="F:beta-catenin binding"/>
    <property type="evidence" value="ECO:0007669"/>
    <property type="project" value="TreeGrafter"/>
</dbReference>
<keyword evidence="3 14" id="KW-0812">Transmembrane</keyword>
<evidence type="ECO:0000256" key="2">
    <source>
        <dbReference type="ARBA" id="ARBA00022475"/>
    </source>
</evidence>
<feature type="region of interest" description="Disordered" evidence="13">
    <location>
        <begin position="1199"/>
        <end position="1259"/>
    </location>
</feature>
<dbReference type="AlphaFoldDB" id="A0AAV1Q4N4"/>
<feature type="compositionally biased region" description="Basic and acidic residues" evidence="13">
    <location>
        <begin position="1214"/>
        <end position="1231"/>
    </location>
</feature>
<comment type="caution">
    <text evidence="16">The sequence shown here is derived from an EMBL/GenBank/DDBJ whole genome shotgun (WGS) entry which is preliminary data.</text>
</comment>
<reference evidence="16 17" key="1">
    <citation type="submission" date="2024-01" db="EMBL/GenBank/DDBJ databases">
        <authorList>
            <person name="Alioto T."/>
            <person name="Alioto T."/>
            <person name="Gomez Garrido J."/>
        </authorList>
    </citation>
    <scope>NUCLEOTIDE SEQUENCE [LARGE SCALE GENOMIC DNA]</scope>
</reference>
<dbReference type="Proteomes" id="UP001314229">
    <property type="component" value="Unassembled WGS sequence"/>
</dbReference>
<keyword evidence="4" id="KW-0479">Metal-binding</keyword>
<feature type="transmembrane region" description="Helical" evidence="14">
    <location>
        <begin position="864"/>
        <end position="887"/>
    </location>
</feature>
<evidence type="ECO:0000313" key="16">
    <source>
        <dbReference type="EMBL" id="CAK6979422.1"/>
    </source>
</evidence>
<dbReference type="PANTHER" id="PTHR24027:SF438">
    <property type="entry name" value="CADHERIN 23"/>
    <property type="match status" value="1"/>
</dbReference>
<dbReference type="PRINTS" id="PR00205">
    <property type="entry name" value="CADHERIN"/>
</dbReference>
<proteinExistence type="predicted"/>
<feature type="domain" description="Cadherin" evidence="15">
    <location>
        <begin position="198"/>
        <end position="298"/>
    </location>
</feature>
<evidence type="ECO:0000256" key="9">
    <source>
        <dbReference type="ARBA" id="ARBA00022989"/>
    </source>
</evidence>